<dbReference type="AlphaFoldDB" id="A0AAN7VSC4"/>
<feature type="compositionally biased region" description="Acidic residues" evidence="1">
    <location>
        <begin position="145"/>
        <end position="156"/>
    </location>
</feature>
<evidence type="ECO:0000313" key="3">
    <source>
        <dbReference type="Proteomes" id="UP001310594"/>
    </source>
</evidence>
<dbReference type="EMBL" id="JAVRQU010000008">
    <property type="protein sequence ID" value="KAK5699597.1"/>
    <property type="molecule type" value="Genomic_DNA"/>
</dbReference>
<gene>
    <name evidence="2" type="ORF">LTR97_005726</name>
</gene>
<dbReference type="Proteomes" id="UP001310594">
    <property type="component" value="Unassembled WGS sequence"/>
</dbReference>
<proteinExistence type="predicted"/>
<sequence length="156" mass="17652">MEATNLDATTKALTTMTLTPVEGPTTNPPDRGHQAVSLTIQEAYTKFQRKFIKACHGIDMTLLEFLDKVKGVPYYEMRAYIALSSPGEKDEEWGNINACRHFLDKATEALVVCKVTYLLDKEVKMLETYGRNVAQQKANLRGEPEEPAEEEPEWQL</sequence>
<comment type="caution">
    <text evidence="2">The sequence shown here is derived from an EMBL/GenBank/DDBJ whole genome shotgun (WGS) entry which is preliminary data.</text>
</comment>
<organism evidence="2 3">
    <name type="scientific">Elasticomyces elasticus</name>
    <dbReference type="NCBI Taxonomy" id="574655"/>
    <lineage>
        <taxon>Eukaryota</taxon>
        <taxon>Fungi</taxon>
        <taxon>Dikarya</taxon>
        <taxon>Ascomycota</taxon>
        <taxon>Pezizomycotina</taxon>
        <taxon>Dothideomycetes</taxon>
        <taxon>Dothideomycetidae</taxon>
        <taxon>Mycosphaerellales</taxon>
        <taxon>Teratosphaeriaceae</taxon>
        <taxon>Elasticomyces</taxon>
    </lineage>
</organism>
<accession>A0AAN7VSC4</accession>
<name>A0AAN7VSC4_9PEZI</name>
<protein>
    <submittedName>
        <fullName evidence="2">Uncharacterized protein</fullName>
    </submittedName>
</protein>
<evidence type="ECO:0000256" key="1">
    <source>
        <dbReference type="SAM" id="MobiDB-lite"/>
    </source>
</evidence>
<evidence type="ECO:0000313" key="2">
    <source>
        <dbReference type="EMBL" id="KAK5699597.1"/>
    </source>
</evidence>
<feature type="region of interest" description="Disordered" evidence="1">
    <location>
        <begin position="137"/>
        <end position="156"/>
    </location>
</feature>
<reference evidence="2" key="1">
    <citation type="submission" date="2023-08" db="EMBL/GenBank/DDBJ databases">
        <title>Black Yeasts Isolated from many extreme environments.</title>
        <authorList>
            <person name="Coleine C."/>
            <person name="Stajich J.E."/>
            <person name="Selbmann L."/>
        </authorList>
    </citation>
    <scope>NUCLEOTIDE SEQUENCE</scope>
    <source>
        <strain evidence="2">CCFEE 5810</strain>
    </source>
</reference>